<dbReference type="InterPro" id="IPR016160">
    <property type="entry name" value="Ald_DH_CS_CYS"/>
</dbReference>
<dbReference type="PROSITE" id="PS00070">
    <property type="entry name" value="ALDEHYDE_DEHYDR_CYS"/>
    <property type="match status" value="1"/>
</dbReference>
<dbReference type="Gene3D" id="3.40.605.10">
    <property type="entry name" value="Aldehyde Dehydrogenase, Chain A, domain 1"/>
    <property type="match status" value="1"/>
</dbReference>
<evidence type="ECO:0000256" key="1">
    <source>
        <dbReference type="ARBA" id="ARBA00023002"/>
    </source>
</evidence>
<dbReference type="InterPro" id="IPR016163">
    <property type="entry name" value="Ald_DH_C"/>
</dbReference>
<evidence type="ECO:0000313" key="4">
    <source>
        <dbReference type="Proteomes" id="UP001620645"/>
    </source>
</evidence>
<feature type="domain" description="Aldehyde dehydrogenase" evidence="2">
    <location>
        <begin position="28"/>
        <end position="159"/>
    </location>
</feature>
<sequence>MKRFSIPPDILERLHFVAGARTGLTKSRGEGEFTVYEPRNGAVLTKFLAADKQSIDRIASQAHEAQRKWANMPWIERRQILNGAAHLLRRHANEIAEWEVRDNGKPISEAKGDVLSCADTFEFYAGVNLSGEHIPYGGELSGRFAYTRREPFGVVGAIGAVHGALLANFLSQGQVCSNASKVLVQRKVLEQFTHQIVHQTENMRIGHFCYSMDPIDFQLNGDAAEAELACRFDRPF</sequence>
<dbReference type="PANTHER" id="PTHR11699">
    <property type="entry name" value="ALDEHYDE DEHYDROGENASE-RELATED"/>
    <property type="match status" value="1"/>
</dbReference>
<dbReference type="SUPFAM" id="SSF53720">
    <property type="entry name" value="ALDH-like"/>
    <property type="match status" value="1"/>
</dbReference>
<accession>A0ABD2K502</accession>
<dbReference type="EMBL" id="JBICCN010000053">
    <property type="protein sequence ID" value="KAL3097947.1"/>
    <property type="molecule type" value="Genomic_DNA"/>
</dbReference>
<reference evidence="3 4" key="1">
    <citation type="submission" date="2024-10" db="EMBL/GenBank/DDBJ databases">
        <authorList>
            <person name="Kim D."/>
        </authorList>
    </citation>
    <scope>NUCLEOTIDE SEQUENCE [LARGE SCALE GENOMIC DNA]</scope>
    <source>
        <strain evidence="3">Taebaek</strain>
    </source>
</reference>
<name>A0ABD2K502_HETSC</name>
<protein>
    <recommendedName>
        <fullName evidence="2">Aldehyde dehydrogenase domain-containing protein</fullName>
    </recommendedName>
</protein>
<feature type="domain" description="Aldehyde dehydrogenase" evidence="2">
    <location>
        <begin position="160"/>
        <end position="207"/>
    </location>
</feature>
<proteinExistence type="predicted"/>
<organism evidence="3 4">
    <name type="scientific">Heterodera schachtii</name>
    <name type="common">Sugarbeet cyst nematode worm</name>
    <name type="synonym">Tylenchus schachtii</name>
    <dbReference type="NCBI Taxonomy" id="97005"/>
    <lineage>
        <taxon>Eukaryota</taxon>
        <taxon>Metazoa</taxon>
        <taxon>Ecdysozoa</taxon>
        <taxon>Nematoda</taxon>
        <taxon>Chromadorea</taxon>
        <taxon>Rhabditida</taxon>
        <taxon>Tylenchina</taxon>
        <taxon>Tylenchomorpha</taxon>
        <taxon>Tylenchoidea</taxon>
        <taxon>Heteroderidae</taxon>
        <taxon>Heteroderinae</taxon>
        <taxon>Heterodera</taxon>
    </lineage>
</organism>
<evidence type="ECO:0000259" key="2">
    <source>
        <dbReference type="Pfam" id="PF00171"/>
    </source>
</evidence>
<dbReference type="Gene3D" id="3.40.309.10">
    <property type="entry name" value="Aldehyde Dehydrogenase, Chain A, domain 2"/>
    <property type="match status" value="1"/>
</dbReference>
<dbReference type="Pfam" id="PF00171">
    <property type="entry name" value="Aldedh"/>
    <property type="match status" value="2"/>
</dbReference>
<gene>
    <name evidence="3" type="ORF">niasHS_000682</name>
</gene>
<dbReference type="InterPro" id="IPR015590">
    <property type="entry name" value="Aldehyde_DH_dom"/>
</dbReference>
<keyword evidence="4" id="KW-1185">Reference proteome</keyword>
<dbReference type="AlphaFoldDB" id="A0ABD2K502"/>
<dbReference type="Proteomes" id="UP001620645">
    <property type="component" value="Unassembled WGS sequence"/>
</dbReference>
<dbReference type="GO" id="GO:0016491">
    <property type="term" value="F:oxidoreductase activity"/>
    <property type="evidence" value="ECO:0007669"/>
    <property type="project" value="UniProtKB-KW"/>
</dbReference>
<comment type="caution">
    <text evidence="3">The sequence shown here is derived from an EMBL/GenBank/DDBJ whole genome shotgun (WGS) entry which is preliminary data.</text>
</comment>
<dbReference type="InterPro" id="IPR016161">
    <property type="entry name" value="Ald_DH/histidinol_DH"/>
</dbReference>
<dbReference type="InterPro" id="IPR016162">
    <property type="entry name" value="Ald_DH_N"/>
</dbReference>
<evidence type="ECO:0000313" key="3">
    <source>
        <dbReference type="EMBL" id="KAL3097947.1"/>
    </source>
</evidence>
<keyword evidence="1" id="KW-0560">Oxidoreductase</keyword>